<dbReference type="GeneID" id="25907231"/>
<dbReference type="AlphaFoldDB" id="A0A0L0FWB0"/>
<evidence type="ECO:0000313" key="2">
    <source>
        <dbReference type="Proteomes" id="UP000054560"/>
    </source>
</evidence>
<evidence type="ECO:0000313" key="1">
    <source>
        <dbReference type="EMBL" id="KNC80939.1"/>
    </source>
</evidence>
<gene>
    <name evidence="1" type="ORF">SARC_06727</name>
</gene>
<dbReference type="Proteomes" id="UP000054560">
    <property type="component" value="Unassembled WGS sequence"/>
</dbReference>
<reference evidence="1 2" key="1">
    <citation type="submission" date="2011-02" db="EMBL/GenBank/DDBJ databases">
        <title>The Genome Sequence of Sphaeroforma arctica JP610.</title>
        <authorList>
            <consortium name="The Broad Institute Genome Sequencing Platform"/>
            <person name="Russ C."/>
            <person name="Cuomo C."/>
            <person name="Young S.K."/>
            <person name="Zeng Q."/>
            <person name="Gargeya S."/>
            <person name="Alvarado L."/>
            <person name="Berlin A."/>
            <person name="Chapman S.B."/>
            <person name="Chen Z."/>
            <person name="Freedman E."/>
            <person name="Gellesch M."/>
            <person name="Goldberg J."/>
            <person name="Griggs A."/>
            <person name="Gujja S."/>
            <person name="Heilman E."/>
            <person name="Heiman D."/>
            <person name="Howarth C."/>
            <person name="Mehta T."/>
            <person name="Neiman D."/>
            <person name="Pearson M."/>
            <person name="Roberts A."/>
            <person name="Saif S."/>
            <person name="Shea T."/>
            <person name="Shenoy N."/>
            <person name="Sisk P."/>
            <person name="Stolte C."/>
            <person name="Sykes S."/>
            <person name="White J."/>
            <person name="Yandava C."/>
            <person name="Burger G."/>
            <person name="Gray M.W."/>
            <person name="Holland P.W.H."/>
            <person name="King N."/>
            <person name="Lang F.B.F."/>
            <person name="Roger A.J."/>
            <person name="Ruiz-Trillo I."/>
            <person name="Haas B."/>
            <person name="Nusbaum C."/>
            <person name="Birren B."/>
        </authorList>
    </citation>
    <scope>NUCLEOTIDE SEQUENCE [LARGE SCALE GENOMIC DNA]</scope>
    <source>
        <strain evidence="1 2">JP610</strain>
    </source>
</reference>
<keyword evidence="2" id="KW-1185">Reference proteome</keyword>
<organism evidence="1 2">
    <name type="scientific">Sphaeroforma arctica JP610</name>
    <dbReference type="NCBI Taxonomy" id="667725"/>
    <lineage>
        <taxon>Eukaryota</taxon>
        <taxon>Ichthyosporea</taxon>
        <taxon>Ichthyophonida</taxon>
        <taxon>Sphaeroforma</taxon>
    </lineage>
</organism>
<proteinExistence type="predicted"/>
<sequence>MEPNADMTISGTRISVRAKDADMPERAGLKQIQLLEKKVELPNADVKGLLSKVEDSRVLTLYMNHHRSLNDDET</sequence>
<dbReference type="RefSeq" id="XP_014154841.1">
    <property type="nucleotide sequence ID" value="XM_014299366.1"/>
</dbReference>
<dbReference type="EMBL" id="KQ242088">
    <property type="protein sequence ID" value="KNC80939.1"/>
    <property type="molecule type" value="Genomic_DNA"/>
</dbReference>
<dbReference type="OrthoDB" id="79452at2759"/>
<accession>A0A0L0FWB0</accession>
<protein>
    <submittedName>
        <fullName evidence="1">Uncharacterized protein</fullName>
    </submittedName>
</protein>
<name>A0A0L0FWB0_9EUKA</name>